<dbReference type="GO" id="GO:0005634">
    <property type="term" value="C:nucleus"/>
    <property type="evidence" value="ECO:0007669"/>
    <property type="project" value="TreeGrafter"/>
</dbReference>
<sequence>MRIISLLGGLKTCMRFFLSFTTMDFKSELLKSIWYAFTSLDAERCGKVSKSQLKVLSHNLYTVLNIPHDPAILEEHFQDDDHGPVSNHGYMPYLNTYILAKAKEGTFNKEMFDELCWMMTSKKNYKPTVENGLCSGKNCFKLFCLFNLLSEDRYPLVMIPQEVEYLLKKISTAMNVEWDGDLLEDLLSQEASVQDGISVWDFLEFVDTGRFMRINCREAFSLALDEVFMEMYHNVLKKGYMLKKGHVRKNWQERWFVLKPGLMLYYVGENLREKKGEITLDQNCVVETLPDREGKRCLFCIKTPGRTFEMSASDQKQRVEWIQATQTALRLTQEGKVSLHGELKLRRRDQRESSSSRHSSQTEEPINQEQSQDLQNEIDSIIQHQKELDKQRREKEQKEKEQQLELQRELERELEEVKKEKQCLVAQMGQMEQDAKQQQERIEELLLTQKMLEKALNDQVEACLEEETKRKELERQLSEEQQKAEQLRRGQESTERSTPKEKEAEEVKNDHEEQEPAEKEEEKNASLTSSTISSLTPPKSWSPPPLEKPKSPDAQRNQKQWNVHLTRLMTPITPGDRSEHRRPSPILSCPIQGEALTSNEFITKFQATLKKEKIVEDEDDY</sequence>
<dbReference type="PROSITE" id="PS50003">
    <property type="entry name" value="PH_DOMAIN"/>
    <property type="match status" value="1"/>
</dbReference>
<feature type="compositionally biased region" description="Basic and acidic residues" evidence="1">
    <location>
        <begin position="341"/>
        <end position="355"/>
    </location>
</feature>
<evidence type="ECO:0000259" key="2">
    <source>
        <dbReference type="PROSITE" id="PS50003"/>
    </source>
</evidence>
<gene>
    <name evidence="3" type="ORF">AALO_G00223140</name>
</gene>
<dbReference type="AlphaFoldDB" id="A0AAV6G4L3"/>
<dbReference type="InterPro" id="IPR011993">
    <property type="entry name" value="PH-like_dom_sf"/>
</dbReference>
<dbReference type="FunFam" id="2.30.29.30:FF:000286">
    <property type="entry name" value="PH-protein kinase domain containing protein"/>
    <property type="match status" value="1"/>
</dbReference>
<dbReference type="Pfam" id="PF25530">
    <property type="entry name" value="EF-hand_SWAP70_N"/>
    <property type="match status" value="1"/>
</dbReference>
<feature type="region of interest" description="Disordered" evidence="1">
    <location>
        <begin position="341"/>
        <end position="372"/>
    </location>
</feature>
<dbReference type="InterPro" id="IPR001849">
    <property type="entry name" value="PH_domain"/>
</dbReference>
<dbReference type="InterPro" id="IPR057837">
    <property type="entry name" value="PH_SWAP70"/>
</dbReference>
<dbReference type="InterPro" id="IPR057836">
    <property type="entry name" value="EF-hand_SWAP70_N"/>
</dbReference>
<organism evidence="3 4">
    <name type="scientific">Alosa alosa</name>
    <name type="common">allis shad</name>
    <dbReference type="NCBI Taxonomy" id="278164"/>
    <lineage>
        <taxon>Eukaryota</taxon>
        <taxon>Metazoa</taxon>
        <taxon>Chordata</taxon>
        <taxon>Craniata</taxon>
        <taxon>Vertebrata</taxon>
        <taxon>Euteleostomi</taxon>
        <taxon>Actinopterygii</taxon>
        <taxon>Neopterygii</taxon>
        <taxon>Teleostei</taxon>
        <taxon>Clupei</taxon>
        <taxon>Clupeiformes</taxon>
        <taxon>Clupeoidei</taxon>
        <taxon>Clupeidae</taxon>
        <taxon>Alosa</taxon>
    </lineage>
</organism>
<protein>
    <recommendedName>
        <fullName evidence="2">PH domain-containing protein</fullName>
    </recommendedName>
</protein>
<feature type="region of interest" description="Disordered" evidence="1">
    <location>
        <begin position="473"/>
        <end position="591"/>
    </location>
</feature>
<dbReference type="PANTHER" id="PTHR14383:SF2">
    <property type="entry name" value="DIFFERENTIALLY EXPRESSED IN FDCP 6 HOMOLOG"/>
    <property type="match status" value="1"/>
</dbReference>
<proteinExistence type="predicted"/>
<comment type="caution">
    <text evidence="3">The sequence shown here is derived from an EMBL/GenBank/DDBJ whole genome shotgun (WGS) entry which is preliminary data.</text>
</comment>
<dbReference type="Proteomes" id="UP000823561">
    <property type="component" value="Chromosome 17"/>
</dbReference>
<name>A0AAV6G4L3_9TELE</name>
<dbReference type="CDD" id="cd13273">
    <property type="entry name" value="PH_SWAP-70"/>
    <property type="match status" value="1"/>
</dbReference>
<accession>A0AAV6G4L3</accession>
<dbReference type="InterPro" id="IPR011992">
    <property type="entry name" value="EF-hand-dom_pair"/>
</dbReference>
<evidence type="ECO:0000313" key="4">
    <source>
        <dbReference type="Proteomes" id="UP000823561"/>
    </source>
</evidence>
<dbReference type="GO" id="GO:0005737">
    <property type="term" value="C:cytoplasm"/>
    <property type="evidence" value="ECO:0007669"/>
    <property type="project" value="TreeGrafter"/>
</dbReference>
<dbReference type="EMBL" id="JADWDJ010000017">
    <property type="protein sequence ID" value="KAG5267566.1"/>
    <property type="molecule type" value="Genomic_DNA"/>
</dbReference>
<keyword evidence="4" id="KW-1185">Reference proteome</keyword>
<evidence type="ECO:0000313" key="3">
    <source>
        <dbReference type="EMBL" id="KAG5267566.1"/>
    </source>
</evidence>
<feature type="compositionally biased region" description="Polar residues" evidence="1">
    <location>
        <begin position="362"/>
        <end position="372"/>
    </location>
</feature>
<dbReference type="PANTHER" id="PTHR14383">
    <property type="entry name" value="SWAP-70 RECOMBINASE"/>
    <property type="match status" value="1"/>
</dbReference>
<dbReference type="SMART" id="SM00233">
    <property type="entry name" value="PH"/>
    <property type="match status" value="1"/>
</dbReference>
<feature type="compositionally biased region" description="Polar residues" evidence="1">
    <location>
        <begin position="554"/>
        <end position="563"/>
    </location>
</feature>
<dbReference type="Pfam" id="PF00169">
    <property type="entry name" value="PH"/>
    <property type="match status" value="1"/>
</dbReference>
<dbReference type="SUPFAM" id="SSF47473">
    <property type="entry name" value="EF-hand"/>
    <property type="match status" value="1"/>
</dbReference>
<dbReference type="SUPFAM" id="SSF50729">
    <property type="entry name" value="PH domain-like"/>
    <property type="match status" value="1"/>
</dbReference>
<feature type="compositionally biased region" description="Basic and acidic residues" evidence="1">
    <location>
        <begin position="473"/>
        <end position="524"/>
    </location>
</feature>
<feature type="compositionally biased region" description="Low complexity" evidence="1">
    <location>
        <begin position="526"/>
        <end position="536"/>
    </location>
</feature>
<evidence type="ECO:0000256" key="1">
    <source>
        <dbReference type="SAM" id="MobiDB-lite"/>
    </source>
</evidence>
<reference evidence="3 4" key="1">
    <citation type="submission" date="2020-10" db="EMBL/GenBank/DDBJ databases">
        <title>Chromosome-scale genome assembly of the Allis shad, Alosa alosa.</title>
        <authorList>
            <person name="Margot Z."/>
            <person name="Christophe K."/>
            <person name="Cabau C."/>
            <person name="Louis A."/>
            <person name="Berthelot C."/>
            <person name="Parey E."/>
            <person name="Roest Crollius H."/>
            <person name="Montfort J."/>
            <person name="Robinson-Rechavi M."/>
            <person name="Bucao C."/>
            <person name="Bouchez O."/>
            <person name="Gislard M."/>
            <person name="Lluch J."/>
            <person name="Milhes M."/>
            <person name="Lampietro C."/>
            <person name="Lopez Roques C."/>
            <person name="Donnadieu C."/>
            <person name="Braasch I."/>
            <person name="Desvignes T."/>
            <person name="Postlethwait J."/>
            <person name="Bobe J."/>
            <person name="Guiguen Y."/>
        </authorList>
    </citation>
    <scope>NUCLEOTIDE SEQUENCE [LARGE SCALE GENOMIC DNA]</scope>
    <source>
        <strain evidence="3">M-15738</strain>
        <tissue evidence="3">Blood</tissue>
    </source>
</reference>
<feature type="domain" description="PH" evidence="2">
    <location>
        <begin position="234"/>
        <end position="330"/>
    </location>
</feature>
<dbReference type="Gene3D" id="2.30.29.30">
    <property type="entry name" value="Pleckstrin-homology domain (PH domain)/Phosphotyrosine-binding domain (PTB)"/>
    <property type="match status" value="1"/>
</dbReference>